<dbReference type="SUPFAM" id="SSF55729">
    <property type="entry name" value="Acyl-CoA N-acyltransferases (Nat)"/>
    <property type="match status" value="1"/>
</dbReference>
<dbReference type="OrthoDB" id="9808687at2"/>
<proteinExistence type="predicted"/>
<dbReference type="InterPro" id="IPR016181">
    <property type="entry name" value="Acyl_CoA_acyltransferase"/>
</dbReference>
<dbReference type="Gene3D" id="3.40.630.30">
    <property type="match status" value="1"/>
</dbReference>
<dbReference type="EMBL" id="SUPL01000003">
    <property type="protein sequence ID" value="TJY36406.1"/>
    <property type="molecule type" value="Genomic_DNA"/>
</dbReference>
<reference evidence="1 2" key="1">
    <citation type="submission" date="2019-04" db="EMBL/GenBank/DDBJ databases">
        <title>Lacinutrix sp. nov., isolated from marine water.</title>
        <authorList>
            <person name="Kim W."/>
        </authorList>
    </citation>
    <scope>NUCLEOTIDE SEQUENCE [LARGE SCALE GENOMIC DNA]</scope>
    <source>
        <strain evidence="1 2">CAU 1491</strain>
    </source>
</reference>
<dbReference type="AlphaFoldDB" id="A0A4U0EWS8"/>
<evidence type="ECO:0000313" key="1">
    <source>
        <dbReference type="EMBL" id="TJY36406.1"/>
    </source>
</evidence>
<dbReference type="GO" id="GO:0016740">
    <property type="term" value="F:transferase activity"/>
    <property type="evidence" value="ECO:0007669"/>
    <property type="project" value="UniProtKB-KW"/>
</dbReference>
<evidence type="ECO:0000313" key="2">
    <source>
        <dbReference type="Proteomes" id="UP000307657"/>
    </source>
</evidence>
<gene>
    <name evidence="1" type="ORF">E5167_07005</name>
</gene>
<dbReference type="Proteomes" id="UP000307657">
    <property type="component" value="Unassembled WGS sequence"/>
</dbReference>
<protein>
    <submittedName>
        <fullName evidence="1">GNAT family N-acetyltransferase</fullName>
    </submittedName>
</protein>
<organism evidence="1 2">
    <name type="scientific">Pontimicrobium aquaticum</name>
    <dbReference type="NCBI Taxonomy" id="2565367"/>
    <lineage>
        <taxon>Bacteria</taxon>
        <taxon>Pseudomonadati</taxon>
        <taxon>Bacteroidota</taxon>
        <taxon>Flavobacteriia</taxon>
        <taxon>Flavobacteriales</taxon>
        <taxon>Flavobacteriaceae</taxon>
        <taxon>Pontimicrobium</taxon>
    </lineage>
</organism>
<keyword evidence="1" id="KW-0808">Transferase</keyword>
<keyword evidence="2" id="KW-1185">Reference proteome</keyword>
<name>A0A4U0EWS8_9FLAO</name>
<sequence length="324" mass="37835">MFSVEKYSESYKHLWNNFIAKSKNATFLFYRDFIEYHNDRFHDFSLLVFKDEVLIAIFPANKDKNSVCSHQGLTYGGIILSEGITFNDTLLAYKELLKFLHKKNVKELHLKLLPKIYHTLPSDELQYLLFKTKAQVTRTDVTSVIEAKYKLPIQSSNRKRGLKKALSQNLEVKEVDDFKDFWNKILIPNLKKAHQVVPVHSLSEITQLKSNFQKHIRQFNVYNNDKIVAGATVFDTKHVAHVQYISANADKQKLGSLDFLFDYLINNIFKTKKYFDFGISNINQGQQINEGLLSWKESFGARTIVHEFYRVETKNYVELNSVFV</sequence>
<accession>A0A4U0EWS8</accession>
<comment type="caution">
    <text evidence="1">The sequence shown here is derived from an EMBL/GenBank/DDBJ whole genome shotgun (WGS) entry which is preliminary data.</text>
</comment>